<evidence type="ECO:0000313" key="2">
    <source>
        <dbReference type="Proteomes" id="UP000830671"/>
    </source>
</evidence>
<dbReference type="GeneID" id="73336404"/>
<dbReference type="Proteomes" id="UP000830671">
    <property type="component" value="Chromosome 1"/>
</dbReference>
<evidence type="ECO:0000313" key="1">
    <source>
        <dbReference type="EMBL" id="UQC75706.1"/>
    </source>
</evidence>
<name>A0A9Q8SE34_9PEZI</name>
<sequence>MKQCREIRRRRVSDLAFYPSPGITAATAGTSVHPLVYDMGVDSGRQFPVGLQGRSGGQKISKDAAAYAVAFLFGIDAPT</sequence>
<reference evidence="1" key="1">
    <citation type="journal article" date="2021" name="Mol. Plant Microbe Interact.">
        <title>Complete Genome Sequence of the Plant-Pathogenic Fungus Colletotrichum lupini.</title>
        <authorList>
            <person name="Baroncelli R."/>
            <person name="Pensec F."/>
            <person name="Da Lio D."/>
            <person name="Boufleur T."/>
            <person name="Vicente I."/>
            <person name="Sarrocco S."/>
            <person name="Picot A."/>
            <person name="Baraldi E."/>
            <person name="Sukno S."/>
            <person name="Thon M."/>
            <person name="Le Floch G."/>
        </authorList>
    </citation>
    <scope>NUCLEOTIDE SEQUENCE</scope>
    <source>
        <strain evidence="1">IMI 504893</strain>
    </source>
</reference>
<organism evidence="1 2">
    <name type="scientific">Colletotrichum lupini</name>
    <dbReference type="NCBI Taxonomy" id="145971"/>
    <lineage>
        <taxon>Eukaryota</taxon>
        <taxon>Fungi</taxon>
        <taxon>Dikarya</taxon>
        <taxon>Ascomycota</taxon>
        <taxon>Pezizomycotina</taxon>
        <taxon>Sordariomycetes</taxon>
        <taxon>Hypocreomycetidae</taxon>
        <taxon>Glomerellales</taxon>
        <taxon>Glomerellaceae</taxon>
        <taxon>Colletotrichum</taxon>
        <taxon>Colletotrichum acutatum species complex</taxon>
    </lineage>
</organism>
<accession>A0A9Q8SE34</accession>
<dbReference type="KEGG" id="clup:CLUP02_02362"/>
<keyword evidence="2" id="KW-1185">Reference proteome</keyword>
<dbReference type="EMBL" id="CP019471">
    <property type="protein sequence ID" value="UQC75706.1"/>
    <property type="molecule type" value="Genomic_DNA"/>
</dbReference>
<proteinExistence type="predicted"/>
<dbReference type="AlphaFoldDB" id="A0A9Q8SE34"/>
<protein>
    <submittedName>
        <fullName evidence="1">Uncharacterized protein</fullName>
    </submittedName>
</protein>
<gene>
    <name evidence="1" type="ORF">CLUP02_02362</name>
</gene>
<dbReference type="RefSeq" id="XP_049137351.1">
    <property type="nucleotide sequence ID" value="XM_049281394.1"/>
</dbReference>